<keyword evidence="1" id="KW-0804">Transcription</keyword>
<dbReference type="GO" id="GO:0000428">
    <property type="term" value="C:DNA-directed RNA polymerase complex"/>
    <property type="evidence" value="ECO:0007669"/>
    <property type="project" value="UniProtKB-KW"/>
</dbReference>
<organism evidence="1 2">
    <name type="scientific">Ruicaihuangia caeni</name>
    <dbReference type="NCBI Taxonomy" id="3042517"/>
    <lineage>
        <taxon>Bacteria</taxon>
        <taxon>Bacillati</taxon>
        <taxon>Actinomycetota</taxon>
        <taxon>Actinomycetes</taxon>
        <taxon>Micrococcales</taxon>
        <taxon>Microbacteriaceae</taxon>
        <taxon>Ruicaihuangia</taxon>
    </lineage>
</organism>
<dbReference type="RefSeq" id="WP_281488492.1">
    <property type="nucleotide sequence ID" value="NZ_JASATX010000002.1"/>
</dbReference>
<dbReference type="AlphaFoldDB" id="A0AAW6T5I2"/>
<comment type="caution">
    <text evidence="1">The sequence shown here is derived from an EMBL/GenBank/DDBJ whole genome shotgun (WGS) entry which is preliminary data.</text>
</comment>
<proteinExistence type="predicted"/>
<keyword evidence="2" id="KW-1185">Reference proteome</keyword>
<dbReference type="EMBL" id="JASATX010000002">
    <property type="protein sequence ID" value="MDI2098714.1"/>
    <property type="molecule type" value="Genomic_DNA"/>
</dbReference>
<keyword evidence="1" id="KW-0240">DNA-directed RNA polymerase</keyword>
<sequence>MSERFHRPTKLPGDRFEAYQGAEDPAETLRVAHDTANALLDRVRNGADPAIIDRVVAYTDEHGIDALAELWARTSATTLPGALWRLYLLRAAVRQDPEHASVQFQRGTEVLGTIDAAVAGAQQPTGPAEIAELADRILRGVFTGDFGVALDRAVSFCRLMSAGATSIADDQELVNPQRASALTQRGLRYSSTALELADCARLWRKGSLD</sequence>
<dbReference type="Proteomes" id="UP001321506">
    <property type="component" value="Unassembled WGS sequence"/>
</dbReference>
<gene>
    <name evidence="1" type="ORF">QF206_07015</name>
</gene>
<evidence type="ECO:0000313" key="2">
    <source>
        <dbReference type="Proteomes" id="UP001321506"/>
    </source>
</evidence>
<protein>
    <submittedName>
        <fullName evidence="1">DNA-directed RNA polymerase subunit beta</fullName>
    </submittedName>
</protein>
<name>A0AAW6T5I2_9MICO</name>
<reference evidence="1 2" key="1">
    <citation type="submission" date="2023-04" db="EMBL/GenBank/DDBJ databases">
        <title>Klugiella caeni sp. nov. isolated from the sludge of biochemical tank.</title>
        <authorList>
            <person name="Geng K."/>
        </authorList>
    </citation>
    <scope>NUCLEOTIDE SEQUENCE [LARGE SCALE GENOMIC DNA]</scope>
    <source>
        <strain evidence="1 2">YN-L-19</strain>
    </source>
</reference>
<accession>A0AAW6T5I2</accession>
<evidence type="ECO:0000313" key="1">
    <source>
        <dbReference type="EMBL" id="MDI2098714.1"/>
    </source>
</evidence>